<dbReference type="EMBL" id="CH473968">
    <property type="protein sequence ID" value="EDL80606.1"/>
    <property type="molecule type" value="Genomic_DNA"/>
</dbReference>
<name>A6ISQ5_RAT</name>
<reference evidence="3" key="1">
    <citation type="submission" date="2005-09" db="EMBL/GenBank/DDBJ databases">
        <authorList>
            <person name="Mural R.J."/>
            <person name="Li P.W."/>
            <person name="Adams M.D."/>
            <person name="Amanatides P.G."/>
            <person name="Baden-Tillson H."/>
            <person name="Barnstead M."/>
            <person name="Chin S.H."/>
            <person name="Dew I."/>
            <person name="Evans C.A."/>
            <person name="Ferriera S."/>
            <person name="Flanigan M."/>
            <person name="Fosler C."/>
            <person name="Glodek A."/>
            <person name="Gu Z."/>
            <person name="Holt R.A."/>
            <person name="Jennings D."/>
            <person name="Kraft C.L."/>
            <person name="Lu F."/>
            <person name="Nguyen T."/>
            <person name="Nusskern D.R."/>
            <person name="Pfannkoch C.M."/>
            <person name="Sitter C."/>
            <person name="Sutton G.G."/>
            <person name="Venter J.C."/>
            <person name="Wang Z."/>
            <person name="Woodage T."/>
            <person name="Zheng X.H."/>
            <person name="Zhong F."/>
        </authorList>
    </citation>
    <scope>NUCLEOTIDE SEQUENCE [LARGE SCALE GENOMIC DNA]</scope>
    <source>
        <strain>BN</strain>
        <strain evidence="3">Sprague-Dawley</strain>
    </source>
</reference>
<evidence type="ECO:0000256" key="1">
    <source>
        <dbReference type="SAM" id="MobiDB-lite"/>
    </source>
</evidence>
<organism evidence="2 3">
    <name type="scientific">Rattus norvegicus</name>
    <name type="common">Rat</name>
    <dbReference type="NCBI Taxonomy" id="10116"/>
    <lineage>
        <taxon>Eukaryota</taxon>
        <taxon>Metazoa</taxon>
        <taxon>Chordata</taxon>
        <taxon>Craniata</taxon>
        <taxon>Vertebrata</taxon>
        <taxon>Euteleostomi</taxon>
        <taxon>Mammalia</taxon>
        <taxon>Eutheria</taxon>
        <taxon>Euarchontoglires</taxon>
        <taxon>Glires</taxon>
        <taxon>Rodentia</taxon>
        <taxon>Myomorpha</taxon>
        <taxon>Muroidea</taxon>
        <taxon>Muridae</taxon>
        <taxon>Murinae</taxon>
        <taxon>Rattus</taxon>
    </lineage>
</organism>
<accession>A6ISQ5</accession>
<proteinExistence type="predicted"/>
<evidence type="ECO:0000313" key="3">
    <source>
        <dbReference type="Proteomes" id="UP000234681"/>
    </source>
</evidence>
<feature type="non-terminal residue" evidence="2">
    <location>
        <position position="67"/>
    </location>
</feature>
<protein>
    <submittedName>
        <fullName evidence="2">RCG31344</fullName>
    </submittedName>
</protein>
<gene>
    <name evidence="2" type="ORF">rCG_31344</name>
</gene>
<sequence>MLALKAWPTRSRPPPPHTAARTQSCGFTLMAKFNLCHNLHKGPWLNSIELDCVQPLHLFQWRLNFRA</sequence>
<dbReference type="AlphaFoldDB" id="A6ISQ5"/>
<evidence type="ECO:0000313" key="2">
    <source>
        <dbReference type="EMBL" id="EDL80606.1"/>
    </source>
</evidence>
<feature type="region of interest" description="Disordered" evidence="1">
    <location>
        <begin position="1"/>
        <end position="20"/>
    </location>
</feature>
<dbReference type="Proteomes" id="UP000234681">
    <property type="component" value="Chromosome 5"/>
</dbReference>